<evidence type="ECO:0000256" key="1">
    <source>
        <dbReference type="ARBA" id="ARBA00004613"/>
    </source>
</evidence>
<dbReference type="Gene3D" id="2.60.120.40">
    <property type="match status" value="1"/>
</dbReference>
<gene>
    <name evidence="5" type="ORF">BaRGS_00016252</name>
</gene>
<dbReference type="Proteomes" id="UP001519460">
    <property type="component" value="Unassembled WGS sequence"/>
</dbReference>
<dbReference type="AlphaFoldDB" id="A0ABD0KZQ1"/>
<dbReference type="GO" id="GO:0005576">
    <property type="term" value="C:extracellular region"/>
    <property type="evidence" value="ECO:0007669"/>
    <property type="project" value="UniProtKB-SubCell"/>
</dbReference>
<evidence type="ECO:0000313" key="6">
    <source>
        <dbReference type="Proteomes" id="UP001519460"/>
    </source>
</evidence>
<feature type="domain" description="C1q" evidence="4">
    <location>
        <begin position="55"/>
        <end position="185"/>
    </location>
</feature>
<dbReference type="PANTHER" id="PTHR22923">
    <property type="entry name" value="CEREBELLIN-RELATED"/>
    <property type="match status" value="1"/>
</dbReference>
<dbReference type="PROSITE" id="PS50871">
    <property type="entry name" value="C1Q"/>
    <property type="match status" value="1"/>
</dbReference>
<dbReference type="SMART" id="SM00110">
    <property type="entry name" value="C1Q"/>
    <property type="match status" value="1"/>
</dbReference>
<dbReference type="SUPFAM" id="SSF49842">
    <property type="entry name" value="TNF-like"/>
    <property type="match status" value="1"/>
</dbReference>
<dbReference type="PRINTS" id="PR00007">
    <property type="entry name" value="COMPLEMNTC1Q"/>
</dbReference>
<accession>A0ABD0KZQ1</accession>
<organism evidence="5 6">
    <name type="scientific">Batillaria attramentaria</name>
    <dbReference type="NCBI Taxonomy" id="370345"/>
    <lineage>
        <taxon>Eukaryota</taxon>
        <taxon>Metazoa</taxon>
        <taxon>Spiralia</taxon>
        <taxon>Lophotrochozoa</taxon>
        <taxon>Mollusca</taxon>
        <taxon>Gastropoda</taxon>
        <taxon>Caenogastropoda</taxon>
        <taxon>Sorbeoconcha</taxon>
        <taxon>Cerithioidea</taxon>
        <taxon>Batillariidae</taxon>
        <taxon>Batillaria</taxon>
    </lineage>
</organism>
<evidence type="ECO:0000256" key="3">
    <source>
        <dbReference type="ARBA" id="ARBA00022729"/>
    </source>
</evidence>
<name>A0ABD0KZQ1_9CAEN</name>
<evidence type="ECO:0000259" key="4">
    <source>
        <dbReference type="PROSITE" id="PS50871"/>
    </source>
</evidence>
<sequence>MVKKQVMLQFLRKTKDVGDIFTGAVCGLLYWRLGKSHRQTVGRHKPITGGREQVSSAQKAAFRATLGKDRVSVNAPIPFTLQTMVGGGYDQNTGVYTAPYSGWYTFQFHLYSHDTAAFDMDLFKNGQIMSRALCHNALRGFSCSSGATFHLNAGDKVWVQSDYGGPYYHADFDDVLSGALVFGDD</sequence>
<dbReference type="Pfam" id="PF00386">
    <property type="entry name" value="C1q"/>
    <property type="match status" value="1"/>
</dbReference>
<reference evidence="5 6" key="1">
    <citation type="journal article" date="2023" name="Sci. Data">
        <title>Genome assembly of the Korean intertidal mud-creeper Batillaria attramentaria.</title>
        <authorList>
            <person name="Patra A.K."/>
            <person name="Ho P.T."/>
            <person name="Jun S."/>
            <person name="Lee S.J."/>
            <person name="Kim Y."/>
            <person name="Won Y.J."/>
        </authorList>
    </citation>
    <scope>NUCLEOTIDE SEQUENCE [LARGE SCALE GENOMIC DNA]</scope>
    <source>
        <strain evidence="5">Wonlab-2016</strain>
    </source>
</reference>
<protein>
    <recommendedName>
        <fullName evidence="4">C1q domain-containing protein</fullName>
    </recommendedName>
</protein>
<evidence type="ECO:0000313" key="5">
    <source>
        <dbReference type="EMBL" id="KAK7492586.1"/>
    </source>
</evidence>
<dbReference type="InterPro" id="IPR050822">
    <property type="entry name" value="Cerebellin_Synaptic_Org"/>
</dbReference>
<keyword evidence="3" id="KW-0732">Signal</keyword>
<keyword evidence="6" id="KW-1185">Reference proteome</keyword>
<comment type="subcellular location">
    <subcellularLocation>
        <location evidence="1">Secreted</location>
    </subcellularLocation>
</comment>
<keyword evidence="2" id="KW-0964">Secreted</keyword>
<dbReference type="InterPro" id="IPR001073">
    <property type="entry name" value="C1q_dom"/>
</dbReference>
<dbReference type="EMBL" id="JACVVK020000102">
    <property type="protein sequence ID" value="KAK7492586.1"/>
    <property type="molecule type" value="Genomic_DNA"/>
</dbReference>
<evidence type="ECO:0000256" key="2">
    <source>
        <dbReference type="ARBA" id="ARBA00022525"/>
    </source>
</evidence>
<dbReference type="PANTHER" id="PTHR22923:SF116">
    <property type="entry name" value="C1Q DOMAIN-CONTAINING PROTEIN"/>
    <property type="match status" value="1"/>
</dbReference>
<comment type="caution">
    <text evidence="5">The sequence shown here is derived from an EMBL/GenBank/DDBJ whole genome shotgun (WGS) entry which is preliminary data.</text>
</comment>
<dbReference type="InterPro" id="IPR008983">
    <property type="entry name" value="Tumour_necrosis_fac-like_dom"/>
</dbReference>
<proteinExistence type="predicted"/>